<proteinExistence type="predicted"/>
<dbReference type="Pfam" id="PF26366">
    <property type="entry name" value="DUF8094"/>
    <property type="match status" value="1"/>
</dbReference>
<evidence type="ECO:0000256" key="1">
    <source>
        <dbReference type="SAM" id="SignalP"/>
    </source>
</evidence>
<evidence type="ECO:0000313" key="4">
    <source>
        <dbReference type="Proteomes" id="UP001551482"/>
    </source>
</evidence>
<gene>
    <name evidence="3" type="ORF">AB0C36_21760</name>
</gene>
<dbReference type="InterPro" id="IPR058407">
    <property type="entry name" value="DUF8094"/>
</dbReference>
<feature type="signal peptide" evidence="1">
    <location>
        <begin position="1"/>
        <end position="27"/>
    </location>
</feature>
<feature type="chain" id="PRO_5046868948" description="DUF8094 domain-containing protein" evidence="1">
    <location>
        <begin position="28"/>
        <end position="329"/>
    </location>
</feature>
<comment type="caution">
    <text evidence="3">The sequence shown here is derived from an EMBL/GenBank/DDBJ whole genome shotgun (WGS) entry which is preliminary data.</text>
</comment>
<organism evidence="3 4">
    <name type="scientific">Streptodolium elevatio</name>
    <dbReference type="NCBI Taxonomy" id="3157996"/>
    <lineage>
        <taxon>Bacteria</taxon>
        <taxon>Bacillati</taxon>
        <taxon>Actinomycetota</taxon>
        <taxon>Actinomycetes</taxon>
        <taxon>Kitasatosporales</taxon>
        <taxon>Streptomycetaceae</taxon>
        <taxon>Streptodolium</taxon>
    </lineage>
</organism>
<keyword evidence="1" id="KW-0732">Signal</keyword>
<evidence type="ECO:0000259" key="2">
    <source>
        <dbReference type="Pfam" id="PF26366"/>
    </source>
</evidence>
<dbReference type="EMBL" id="JBEZFP010000056">
    <property type="protein sequence ID" value="MEU8136127.1"/>
    <property type="molecule type" value="Genomic_DNA"/>
</dbReference>
<dbReference type="RefSeq" id="WP_358356404.1">
    <property type="nucleotide sequence ID" value="NZ_JBEZFP010000056.1"/>
</dbReference>
<protein>
    <recommendedName>
        <fullName evidence="2">DUF8094 domain-containing protein</fullName>
    </recommendedName>
</protein>
<dbReference type="Proteomes" id="UP001551482">
    <property type="component" value="Unassembled WGS sequence"/>
</dbReference>
<sequence>MHRVLRVRRISRAAPALVLSLVLGAAAAGCVSVDGKTARVAPLDQREAARVLADFDARNNEVYAKRDAALNAEIETGSVGAIDQASLRVMAFGDPEHKRQIPAFTHDKPTFWIPRTVGWPKWFAVHNTPSYANARPMLLVFGKDGPDAPWRATWGPTLRAGAAFPEPHRDKDGYVEQLPLDAPGLAALPRDTAAALTGYLTDGRSSAELFAPGPHTSEARKLREEPVQNGYVRQFVDTPAAQYAPLAIRTADGGALVLFAVTHSMKLTVQPPNTLGEVEPAQQAFLAAKPKRSVTEHKLAAYAALVPLAGAGKVQVVATMSGVVGAEGE</sequence>
<dbReference type="PROSITE" id="PS51257">
    <property type="entry name" value="PROKAR_LIPOPROTEIN"/>
    <property type="match status" value="1"/>
</dbReference>
<reference evidence="3 4" key="1">
    <citation type="submission" date="2024-06" db="EMBL/GenBank/DDBJ databases">
        <title>The Natural Products Discovery Center: Release of the First 8490 Sequenced Strains for Exploring Actinobacteria Biosynthetic Diversity.</title>
        <authorList>
            <person name="Kalkreuter E."/>
            <person name="Kautsar S.A."/>
            <person name="Yang D."/>
            <person name="Bader C.D."/>
            <person name="Teijaro C.N."/>
            <person name="Fluegel L."/>
            <person name="Davis C.M."/>
            <person name="Simpson J.R."/>
            <person name="Lauterbach L."/>
            <person name="Steele A.D."/>
            <person name="Gui C."/>
            <person name="Meng S."/>
            <person name="Li G."/>
            <person name="Viehrig K."/>
            <person name="Ye F."/>
            <person name="Su P."/>
            <person name="Kiefer A.F."/>
            <person name="Nichols A."/>
            <person name="Cepeda A.J."/>
            <person name="Yan W."/>
            <person name="Fan B."/>
            <person name="Jiang Y."/>
            <person name="Adhikari A."/>
            <person name="Zheng C.-J."/>
            <person name="Schuster L."/>
            <person name="Cowan T.M."/>
            <person name="Smanski M.J."/>
            <person name="Chevrette M.G."/>
            <person name="De Carvalho L.P.S."/>
            <person name="Shen B."/>
        </authorList>
    </citation>
    <scope>NUCLEOTIDE SEQUENCE [LARGE SCALE GENOMIC DNA]</scope>
    <source>
        <strain evidence="3 4">NPDC048946</strain>
    </source>
</reference>
<accession>A0ABV3DK44</accession>
<name>A0ABV3DK44_9ACTN</name>
<feature type="domain" description="DUF8094" evidence="2">
    <location>
        <begin position="45"/>
        <end position="328"/>
    </location>
</feature>
<evidence type="ECO:0000313" key="3">
    <source>
        <dbReference type="EMBL" id="MEU8136127.1"/>
    </source>
</evidence>
<keyword evidence="4" id="KW-1185">Reference proteome</keyword>